<dbReference type="Proteomes" id="UP000244649">
    <property type="component" value="Unassembled WGS sequence"/>
</dbReference>
<gene>
    <name evidence="3" type="ORF">DC432_13365</name>
</gene>
<reference evidence="3 4" key="1">
    <citation type="submission" date="2018-04" db="EMBL/GenBank/DDBJ databases">
        <authorList>
            <person name="Go L.Y."/>
            <person name="Mitchell J.A."/>
        </authorList>
    </citation>
    <scope>NUCLEOTIDE SEQUENCE [LARGE SCALE GENOMIC DNA]</scope>
    <source>
        <strain evidence="3 4">TPD7010</strain>
    </source>
</reference>
<sequence>MIETPFTLDLLRGGAEIVPTDRGVRLHRLPLPYREREADAQFAMVERQPSGIHLRFRTAATTLALRLHATRVSYRGLDRPRGQVDVRVDDVLVQRCPLEAGDALELDLATGGATPRPGEDDVVTVGALRPAEKTVEIWLPHNEQIDLVSLHSDAPVTAIPDPRPVWVHYGSSISHGSNAAAPTEIWPVVAARAAGVQLHNLGFGGSAMVDPFVARVIRDRDADAISVKLGINVVNADLMRARAFVSAVHGFLDTIREGHPDTPLLVVSPILSGIHEKTPGPGAFDPEALRTGDVRFVATGSSADVARGALTLEVVRDLLAGVVAARSGDPALHYLDGLQLYGVDDAASHPLPDGLHPDTATHRLIGERFAAAAFGTRGALRV</sequence>
<proteinExistence type="predicted"/>
<dbReference type="Gene3D" id="3.40.50.1110">
    <property type="entry name" value="SGNH hydrolase"/>
    <property type="match status" value="1"/>
</dbReference>
<dbReference type="InterPro" id="IPR036514">
    <property type="entry name" value="SGNH_hydro_sf"/>
</dbReference>
<comment type="caution">
    <text evidence="3">The sequence shown here is derived from an EMBL/GenBank/DDBJ whole genome shotgun (WGS) entry which is preliminary data.</text>
</comment>
<name>A0A2T7W5H6_MICTE</name>
<evidence type="ECO:0000259" key="2">
    <source>
        <dbReference type="Pfam" id="PF21181"/>
    </source>
</evidence>
<evidence type="ECO:0000259" key="1">
    <source>
        <dbReference type="Pfam" id="PF14606"/>
    </source>
</evidence>
<feature type="domain" description="SsfX3-like N-terminal" evidence="2">
    <location>
        <begin position="43"/>
        <end position="145"/>
    </location>
</feature>
<dbReference type="EMBL" id="QDFT01000042">
    <property type="protein sequence ID" value="PVE64547.1"/>
    <property type="molecule type" value="Genomic_DNA"/>
</dbReference>
<dbReference type="AlphaFoldDB" id="A0A2T7W5H6"/>
<dbReference type="InterPro" id="IPR013830">
    <property type="entry name" value="SGNH_hydro"/>
</dbReference>
<protein>
    <submittedName>
        <fullName evidence="3">Lipase</fullName>
    </submittedName>
</protein>
<dbReference type="Gene3D" id="2.60.120.260">
    <property type="entry name" value="Galactose-binding domain-like"/>
    <property type="match status" value="1"/>
</dbReference>
<organism evidence="3 4">
    <name type="scientific">Microbacterium testaceum</name>
    <name type="common">Aureobacterium testaceum</name>
    <name type="synonym">Brevibacterium testaceum</name>
    <dbReference type="NCBI Taxonomy" id="2033"/>
    <lineage>
        <taxon>Bacteria</taxon>
        <taxon>Bacillati</taxon>
        <taxon>Actinomycetota</taxon>
        <taxon>Actinomycetes</taxon>
        <taxon>Micrococcales</taxon>
        <taxon>Microbacteriaceae</taxon>
        <taxon>Microbacterium</taxon>
    </lineage>
</organism>
<dbReference type="Pfam" id="PF21181">
    <property type="entry name" value="SsfX3_N"/>
    <property type="match status" value="1"/>
</dbReference>
<dbReference type="SUPFAM" id="SSF52266">
    <property type="entry name" value="SGNH hydrolase"/>
    <property type="match status" value="1"/>
</dbReference>
<dbReference type="RefSeq" id="WP_116538297.1">
    <property type="nucleotide sequence ID" value="NZ_QDFT01000042.1"/>
</dbReference>
<evidence type="ECO:0000313" key="3">
    <source>
        <dbReference type="EMBL" id="PVE64547.1"/>
    </source>
</evidence>
<feature type="domain" description="SGNH hydrolase-type esterase" evidence="1">
    <location>
        <begin position="167"/>
        <end position="268"/>
    </location>
</feature>
<accession>A0A2T7W5H6</accession>
<dbReference type="Pfam" id="PF14606">
    <property type="entry name" value="Lipase_GDSL_3"/>
    <property type="match status" value="1"/>
</dbReference>
<evidence type="ECO:0000313" key="4">
    <source>
        <dbReference type="Proteomes" id="UP000244649"/>
    </source>
</evidence>
<dbReference type="InterPro" id="IPR048977">
    <property type="entry name" value="SsfX3-like_N"/>
</dbReference>